<evidence type="ECO:0000256" key="1">
    <source>
        <dbReference type="SAM" id="MobiDB-lite"/>
    </source>
</evidence>
<dbReference type="EMBL" id="JH000113">
    <property type="protein sequence ID" value="EGW07416.1"/>
    <property type="molecule type" value="Genomic_DNA"/>
</dbReference>
<reference evidence="3" key="1">
    <citation type="journal article" date="2011" name="Nat. Biotechnol.">
        <title>The genomic sequence of the Chinese hamster ovary (CHO)-K1 cell line.</title>
        <authorList>
            <person name="Xu X."/>
            <person name="Nagarajan H."/>
            <person name="Lewis N.E."/>
            <person name="Pan S."/>
            <person name="Cai Z."/>
            <person name="Liu X."/>
            <person name="Chen W."/>
            <person name="Xie M."/>
            <person name="Wang W."/>
            <person name="Hammond S."/>
            <person name="Andersen M.R."/>
            <person name="Neff N."/>
            <person name="Passarelli B."/>
            <person name="Koh W."/>
            <person name="Fan H.C."/>
            <person name="Wang J."/>
            <person name="Gui Y."/>
            <person name="Lee K.H."/>
            <person name="Betenbaugh M.J."/>
            <person name="Quake S.R."/>
            <person name="Famili I."/>
            <person name="Palsson B.O."/>
            <person name="Wang J."/>
        </authorList>
    </citation>
    <scope>NUCLEOTIDE SEQUENCE [LARGE SCALE GENOMIC DNA]</scope>
    <source>
        <strain evidence="3">CHO K1 cell line</strain>
    </source>
</reference>
<accession>G3H274</accession>
<evidence type="ECO:0000313" key="2">
    <source>
        <dbReference type="EMBL" id="EGW07416.1"/>
    </source>
</evidence>
<gene>
    <name evidence="2" type="ORF">I79_004241</name>
</gene>
<proteinExistence type="predicted"/>
<organism evidence="2 3">
    <name type="scientific">Cricetulus griseus</name>
    <name type="common">Chinese hamster</name>
    <name type="synonym">Cricetulus barabensis griseus</name>
    <dbReference type="NCBI Taxonomy" id="10029"/>
    <lineage>
        <taxon>Eukaryota</taxon>
        <taxon>Metazoa</taxon>
        <taxon>Chordata</taxon>
        <taxon>Craniata</taxon>
        <taxon>Vertebrata</taxon>
        <taxon>Euteleostomi</taxon>
        <taxon>Mammalia</taxon>
        <taxon>Eutheria</taxon>
        <taxon>Euarchontoglires</taxon>
        <taxon>Glires</taxon>
        <taxon>Rodentia</taxon>
        <taxon>Myomorpha</taxon>
        <taxon>Muroidea</taxon>
        <taxon>Cricetidae</taxon>
        <taxon>Cricetinae</taxon>
        <taxon>Cricetulus</taxon>
    </lineage>
</organism>
<dbReference type="InParanoid" id="G3H274"/>
<dbReference type="GlyGen" id="G3H274">
    <property type="glycosylation" value="1 site"/>
</dbReference>
<sequence length="93" mass="9663">MMCPAFPPSSNGGKLDLHPPVSTAAPAQKAPESRDVLLCAGLDQRGPDAAQGPSERVSNLGSDSRLPTPACPPFHPAPSQTAFLTACFIRLIL</sequence>
<dbReference type="AlphaFoldDB" id="G3H274"/>
<dbReference type="Proteomes" id="UP000001075">
    <property type="component" value="Unassembled WGS sequence"/>
</dbReference>
<name>G3H274_CRIGR</name>
<feature type="region of interest" description="Disordered" evidence="1">
    <location>
        <begin position="1"/>
        <end position="75"/>
    </location>
</feature>
<protein>
    <submittedName>
        <fullName evidence="2">Uncharacterized protein</fullName>
    </submittedName>
</protein>
<evidence type="ECO:0000313" key="3">
    <source>
        <dbReference type="Proteomes" id="UP000001075"/>
    </source>
</evidence>